<comment type="caution">
    <text evidence="9">The sequence shown here is derived from an EMBL/GenBank/DDBJ whole genome shotgun (WGS) entry which is preliminary data.</text>
</comment>
<dbReference type="Proteomes" id="UP000316778">
    <property type="component" value="Unassembled WGS sequence"/>
</dbReference>
<dbReference type="RefSeq" id="WP_145710243.1">
    <property type="nucleotide sequence ID" value="NZ_BAAAFY010000001.1"/>
</dbReference>
<accession>A0A562TCU8</accession>
<evidence type="ECO:0000256" key="2">
    <source>
        <dbReference type="ARBA" id="ARBA00006275"/>
    </source>
</evidence>
<comment type="similarity">
    <text evidence="2">Belongs to the SusD family.</text>
</comment>
<evidence type="ECO:0000259" key="8">
    <source>
        <dbReference type="Pfam" id="PF14322"/>
    </source>
</evidence>
<dbReference type="Pfam" id="PF14322">
    <property type="entry name" value="SusD-like_3"/>
    <property type="match status" value="1"/>
</dbReference>
<evidence type="ECO:0000256" key="6">
    <source>
        <dbReference type="SAM" id="MobiDB-lite"/>
    </source>
</evidence>
<evidence type="ECO:0000313" key="9">
    <source>
        <dbReference type="EMBL" id="TWI91074.1"/>
    </source>
</evidence>
<dbReference type="Gene3D" id="1.25.40.390">
    <property type="match status" value="1"/>
</dbReference>
<dbReference type="OrthoDB" id="5694214at2"/>
<dbReference type="EMBL" id="VLLG01000002">
    <property type="protein sequence ID" value="TWI91074.1"/>
    <property type="molecule type" value="Genomic_DNA"/>
</dbReference>
<organism evidence="9 10">
    <name type="scientific">Chitinophaga japonensis</name>
    <name type="common">Flexibacter japonensis</name>
    <dbReference type="NCBI Taxonomy" id="104662"/>
    <lineage>
        <taxon>Bacteria</taxon>
        <taxon>Pseudomonadati</taxon>
        <taxon>Bacteroidota</taxon>
        <taxon>Chitinophagia</taxon>
        <taxon>Chitinophagales</taxon>
        <taxon>Chitinophagaceae</taxon>
        <taxon>Chitinophaga</taxon>
    </lineage>
</organism>
<evidence type="ECO:0000256" key="1">
    <source>
        <dbReference type="ARBA" id="ARBA00004442"/>
    </source>
</evidence>
<feature type="domain" description="RagB/SusD" evidence="7">
    <location>
        <begin position="272"/>
        <end position="585"/>
    </location>
</feature>
<proteinExistence type="inferred from homology"/>
<evidence type="ECO:0000256" key="4">
    <source>
        <dbReference type="ARBA" id="ARBA00023136"/>
    </source>
</evidence>
<dbReference type="InterPro" id="IPR011990">
    <property type="entry name" value="TPR-like_helical_dom_sf"/>
</dbReference>
<dbReference type="PROSITE" id="PS51257">
    <property type="entry name" value="PROKAR_LIPOPROTEIN"/>
    <property type="match status" value="1"/>
</dbReference>
<keyword evidence="4" id="KW-0472">Membrane</keyword>
<keyword evidence="3" id="KW-0732">Signal</keyword>
<dbReference type="Pfam" id="PF07980">
    <property type="entry name" value="SusD_RagB"/>
    <property type="match status" value="1"/>
</dbReference>
<sequence length="586" mass="67556">MQRICLYICCLALLLSSCKKYLDEKLISGVSYDYYDTEDGIEDAVNSAYAELRYPLGREHGFALSEYGTDEFTEGADGSQKATFNQYNTTLNANSGWLHDIWTSYYRGVSITNLCISRIPAINGVNFYTNDANRNMRLGEMRFIRAYCYFMLVQTWGRVPLLLEENIGVQTDFKRAEVSQVYDAIISDLRFAVDHLPATQGDYGRATRGAARHLLAKVYLTRGSAVTDQRGQKATDMDSVIYYGDQVISSGNYALVENYARLWDMNNQKNSEVVFAIQFSKNLLINGDGNRLHLYFGMEYDILPGMQRDVANGRPFKRLRPTDFLMDAYDRKNDSRFYKSFKWAYLCNNEANRPKWDASNAPDPSLVGKPKFNLGDTAVYVSMDRLPDNDPQRAQTPYLWISRTQFNPKWYPTLIKFLDPERPDKTEERGSRDFFLMRLAETYLMVAEAYGRKGDFTKAAEYINIVRKRAAYHEGEVKPAQYYLVEGGDPADLTKSTEPLIMVTPTDISNDFVNFMLTERMLELHGECMRWHDLVRTEKLVERVKEHNREAANIRDFHKLRPIPQAHIERLGNPGPKEEEQNPGYY</sequence>
<dbReference type="GO" id="GO:0009279">
    <property type="term" value="C:cell outer membrane"/>
    <property type="evidence" value="ECO:0007669"/>
    <property type="project" value="UniProtKB-SubCell"/>
</dbReference>
<name>A0A562TCU8_CHIJA</name>
<feature type="domain" description="SusD-like N-terminal" evidence="8">
    <location>
        <begin position="20"/>
        <end position="220"/>
    </location>
</feature>
<dbReference type="InterPro" id="IPR033985">
    <property type="entry name" value="SusD-like_N"/>
</dbReference>
<protein>
    <submittedName>
        <fullName evidence="9">Putative outer membrane starch-binding protein</fullName>
    </submittedName>
</protein>
<keyword evidence="5" id="KW-0998">Cell outer membrane</keyword>
<evidence type="ECO:0000313" key="10">
    <source>
        <dbReference type="Proteomes" id="UP000316778"/>
    </source>
</evidence>
<keyword evidence="10" id="KW-1185">Reference proteome</keyword>
<dbReference type="AlphaFoldDB" id="A0A562TCU8"/>
<dbReference type="InterPro" id="IPR012944">
    <property type="entry name" value="SusD_RagB_dom"/>
</dbReference>
<gene>
    <name evidence="9" type="ORF">LX66_0436</name>
</gene>
<evidence type="ECO:0000259" key="7">
    <source>
        <dbReference type="Pfam" id="PF07980"/>
    </source>
</evidence>
<comment type="subcellular location">
    <subcellularLocation>
        <location evidence="1">Cell outer membrane</location>
    </subcellularLocation>
</comment>
<reference evidence="9 10" key="1">
    <citation type="journal article" date="2013" name="Stand. Genomic Sci.">
        <title>Genomic Encyclopedia of Type Strains, Phase I: The one thousand microbial genomes (KMG-I) project.</title>
        <authorList>
            <person name="Kyrpides N.C."/>
            <person name="Woyke T."/>
            <person name="Eisen J.A."/>
            <person name="Garrity G."/>
            <person name="Lilburn T.G."/>
            <person name="Beck B.J."/>
            <person name="Whitman W.B."/>
            <person name="Hugenholtz P."/>
            <person name="Klenk H.P."/>
        </authorList>
    </citation>
    <scope>NUCLEOTIDE SEQUENCE [LARGE SCALE GENOMIC DNA]</scope>
    <source>
        <strain evidence="9 10">DSM 13484</strain>
    </source>
</reference>
<dbReference type="SUPFAM" id="SSF48452">
    <property type="entry name" value="TPR-like"/>
    <property type="match status" value="1"/>
</dbReference>
<evidence type="ECO:0000256" key="5">
    <source>
        <dbReference type="ARBA" id="ARBA00023237"/>
    </source>
</evidence>
<feature type="region of interest" description="Disordered" evidence="6">
    <location>
        <begin position="565"/>
        <end position="586"/>
    </location>
</feature>
<evidence type="ECO:0000256" key="3">
    <source>
        <dbReference type="ARBA" id="ARBA00022729"/>
    </source>
</evidence>